<organism evidence="2">
    <name type="scientific">Tunturiibacter psychrotolerans</name>
    <dbReference type="NCBI Taxonomy" id="3069686"/>
    <lineage>
        <taxon>Bacteria</taxon>
        <taxon>Pseudomonadati</taxon>
        <taxon>Acidobacteriota</taxon>
        <taxon>Terriglobia</taxon>
        <taxon>Terriglobales</taxon>
        <taxon>Acidobacteriaceae</taxon>
        <taxon>Tunturiibacter</taxon>
    </lineage>
</organism>
<gene>
    <name evidence="2" type="ORF">RBB77_00950</name>
</gene>
<proteinExistence type="predicted"/>
<keyword evidence="1" id="KW-1133">Transmembrane helix</keyword>
<reference evidence="2" key="2">
    <citation type="journal article" date="2024" name="Environ. Microbiol.">
        <title>Genome analysis and description of Tunturibacter gen. nov. expands the diversity of Terriglobia in tundra soils.</title>
        <authorList>
            <person name="Messyasz A."/>
            <person name="Mannisto M.K."/>
            <person name="Kerkhof L.J."/>
            <person name="Haggblom M.M."/>
        </authorList>
    </citation>
    <scope>NUCLEOTIDE SEQUENCE</scope>
    <source>
        <strain evidence="2">X5P6</strain>
    </source>
</reference>
<keyword evidence="1" id="KW-0812">Transmembrane</keyword>
<evidence type="ECO:0008006" key="3">
    <source>
        <dbReference type="Google" id="ProtNLM"/>
    </source>
</evidence>
<feature type="transmembrane region" description="Helical" evidence="1">
    <location>
        <begin position="88"/>
        <end position="109"/>
    </location>
</feature>
<reference evidence="2" key="1">
    <citation type="submission" date="2023-08" db="EMBL/GenBank/DDBJ databases">
        <authorList>
            <person name="Messyasz A."/>
            <person name="Mannisto M.K."/>
            <person name="Kerkhof L.J."/>
            <person name="Haggblom M."/>
        </authorList>
    </citation>
    <scope>NUCLEOTIDE SEQUENCE</scope>
    <source>
        <strain evidence="2">X5P6</strain>
    </source>
</reference>
<protein>
    <recommendedName>
        <fullName evidence="3">DUF3040 domain-containing protein</fullName>
    </recommendedName>
</protein>
<dbReference type="RefSeq" id="WP_353064314.1">
    <property type="nucleotide sequence ID" value="NZ_CP132942.1"/>
</dbReference>
<dbReference type="KEGG" id="tpsc:RBB77_00950"/>
<name>A0AAU7ZR97_9BACT</name>
<sequence length="114" mass="12634">MSDESMNSKLVNKAADDELDLRILCALETAPSIEIPADFATRVARKLPARRPVSLTPTHYGRNAVFLGMILTLVVLIALTLYNGRQATFGLAESLLLTQFIVLTVWLSVRRYSV</sequence>
<dbReference type="AlphaFoldDB" id="A0AAU7ZR97"/>
<dbReference type="EMBL" id="CP132942">
    <property type="protein sequence ID" value="XCB33477.1"/>
    <property type="molecule type" value="Genomic_DNA"/>
</dbReference>
<keyword evidence="1" id="KW-0472">Membrane</keyword>
<feature type="transmembrane region" description="Helical" evidence="1">
    <location>
        <begin position="64"/>
        <end position="82"/>
    </location>
</feature>
<evidence type="ECO:0000256" key="1">
    <source>
        <dbReference type="SAM" id="Phobius"/>
    </source>
</evidence>
<evidence type="ECO:0000313" key="2">
    <source>
        <dbReference type="EMBL" id="XCB33477.1"/>
    </source>
</evidence>
<accession>A0AAU7ZR97</accession>